<keyword evidence="2" id="KW-1185">Reference proteome</keyword>
<protein>
    <recommendedName>
        <fullName evidence="3">pEK499-p136 HEPN domain-containing protein</fullName>
    </recommendedName>
</protein>
<gene>
    <name evidence="1" type="ORF">BC349_19640</name>
</gene>
<accession>A0ABR7M7T8</accession>
<reference evidence="1 2" key="1">
    <citation type="submission" date="2016-07" db="EMBL/GenBank/DDBJ databases">
        <title>Genome analysis of Flavihumibacter stibioxidans YS-17.</title>
        <authorList>
            <person name="Shi K."/>
            <person name="Han Y."/>
            <person name="Wang G."/>
        </authorList>
    </citation>
    <scope>NUCLEOTIDE SEQUENCE [LARGE SCALE GENOMIC DNA]</scope>
    <source>
        <strain evidence="1 2">YS-17</strain>
    </source>
</reference>
<comment type="caution">
    <text evidence="1">The sequence shown here is derived from an EMBL/GenBank/DDBJ whole genome shotgun (WGS) entry which is preliminary data.</text>
</comment>
<organism evidence="1 2">
    <name type="scientific">Flavihumibacter stibioxidans</name>
    <dbReference type="NCBI Taxonomy" id="1834163"/>
    <lineage>
        <taxon>Bacteria</taxon>
        <taxon>Pseudomonadati</taxon>
        <taxon>Bacteroidota</taxon>
        <taxon>Chitinophagia</taxon>
        <taxon>Chitinophagales</taxon>
        <taxon>Chitinophagaceae</taxon>
        <taxon>Flavihumibacter</taxon>
    </lineage>
</organism>
<name>A0ABR7M7T8_9BACT</name>
<sequence length="179" mass="21430">MAEFTDSDILIGVNDSFSVLHRVHDNQVHGKKTIDQILLETNEKRKWTVLNPGIRMAQSYIYFVFGQEKKLFSKLSEDIEKLLLEKFNFVNNDRQKKKDESDIEATLRHLRNSIAHAKYTFKMLNQSVNHSREIEIVFEDFEYDNKKKEKKYYCRFKINYYEFEYLVEQLGSHAYINAL</sequence>
<dbReference type="EMBL" id="MBUA01000007">
    <property type="protein sequence ID" value="MBC6490686.1"/>
    <property type="molecule type" value="Genomic_DNA"/>
</dbReference>
<evidence type="ECO:0000313" key="2">
    <source>
        <dbReference type="Proteomes" id="UP000765802"/>
    </source>
</evidence>
<dbReference type="RefSeq" id="WP_187256052.1">
    <property type="nucleotide sequence ID" value="NZ_JBHULF010000006.1"/>
</dbReference>
<dbReference type="Proteomes" id="UP000765802">
    <property type="component" value="Unassembled WGS sequence"/>
</dbReference>
<proteinExistence type="predicted"/>
<evidence type="ECO:0000313" key="1">
    <source>
        <dbReference type="EMBL" id="MBC6490686.1"/>
    </source>
</evidence>
<evidence type="ECO:0008006" key="3">
    <source>
        <dbReference type="Google" id="ProtNLM"/>
    </source>
</evidence>